<keyword evidence="15" id="KW-1185">Reference proteome</keyword>
<dbReference type="PANTHER" id="PTHR16228">
    <property type="entry name" value="DIVALENT CATION TRANSPORTER SOLUTE CARRIER FAMILY 41"/>
    <property type="match status" value="1"/>
</dbReference>
<dbReference type="InterPro" id="IPR036739">
    <property type="entry name" value="SLC41_membr_dom_sf"/>
</dbReference>
<keyword evidence="6 9" id="KW-1133">Transmembrane helix</keyword>
<keyword evidence="8 9" id="KW-0472">Membrane</keyword>
<evidence type="ECO:0000256" key="2">
    <source>
        <dbReference type="ARBA" id="ARBA00009749"/>
    </source>
</evidence>
<protein>
    <recommendedName>
        <fullName evidence="10">SLC41A/MgtE integral membrane domain-containing protein</fullName>
    </recommendedName>
</protein>
<dbReference type="InterPro" id="IPR006667">
    <property type="entry name" value="SLC41_membr_dom"/>
</dbReference>
<comment type="subcellular location">
    <subcellularLocation>
        <location evidence="1">Membrane</location>
        <topology evidence="1">Multi-pass membrane protein</topology>
    </subcellularLocation>
</comment>
<evidence type="ECO:0000256" key="4">
    <source>
        <dbReference type="ARBA" id="ARBA00022692"/>
    </source>
</evidence>
<evidence type="ECO:0000256" key="9">
    <source>
        <dbReference type="SAM" id="Phobius"/>
    </source>
</evidence>
<feature type="transmembrane region" description="Helical" evidence="9">
    <location>
        <begin position="273"/>
        <end position="298"/>
    </location>
</feature>
<evidence type="ECO:0000256" key="6">
    <source>
        <dbReference type="ARBA" id="ARBA00022989"/>
    </source>
</evidence>
<dbReference type="Proteomes" id="UP000677228">
    <property type="component" value="Unassembled WGS sequence"/>
</dbReference>
<evidence type="ECO:0000313" key="14">
    <source>
        <dbReference type="EMBL" id="CAF3557122.1"/>
    </source>
</evidence>
<dbReference type="InterPro" id="IPR045349">
    <property type="entry name" value="SLC41A1-3"/>
</dbReference>
<comment type="similarity">
    <text evidence="2">Belongs to the SLC41A transporter family.</text>
</comment>
<evidence type="ECO:0000256" key="8">
    <source>
        <dbReference type="ARBA" id="ARBA00023136"/>
    </source>
</evidence>
<dbReference type="OrthoDB" id="5791097at2759"/>
<feature type="transmembrane region" description="Helical" evidence="9">
    <location>
        <begin position="429"/>
        <end position="446"/>
    </location>
</feature>
<evidence type="ECO:0000256" key="3">
    <source>
        <dbReference type="ARBA" id="ARBA00022448"/>
    </source>
</evidence>
<name>A0A813R0D6_9BILA</name>
<evidence type="ECO:0000256" key="1">
    <source>
        <dbReference type="ARBA" id="ARBA00004141"/>
    </source>
</evidence>
<evidence type="ECO:0000256" key="5">
    <source>
        <dbReference type="ARBA" id="ARBA00022842"/>
    </source>
</evidence>
<feature type="transmembrane region" description="Helical" evidence="9">
    <location>
        <begin position="115"/>
        <end position="140"/>
    </location>
</feature>
<feature type="transmembrane region" description="Helical" evidence="9">
    <location>
        <begin position="452"/>
        <end position="478"/>
    </location>
</feature>
<sequence length="526" mass="57779">MLEETKIKTVPRVVDNQIFLLNGHVYNTVINDHNNNNGATNYAYENGTEKVQSGNIKMKKIQNSKLNNGNLSNSSSDDDDDENVYEIKPSNDETEILLSGNSTEIDPHIPDHETWYAVALQVFIPFMIAGFGTVGAGLVLDYVQKWRVFKEIPEIYILVPALLGLKGNLEMTLASRLSTQANIGNMDKRKELISMVTGNLVLTQLQAIVVGFLAALVALVMGWIPDGNFSIRHALILCSSSVSTASLASLALGIIMIFVIVSSHYCKINPDNVATPIAASLGDLTTLTILANVCAILLKTMEKHYWLPIIITCLFLIVIPVWIVISYRNNYVRDVLYYGWSPVIAGMLISSAGGLILDFAVVQFRGLAVFQPVINGVGGNLVAVQASRLSTALHRQTKPGIMPAGVKSACPNPLSVYFSSKWDSVTTRVLLIMAIPGHLVFIYFISRMEAGYNFVTVTFTILYLIAALIQVAILLYLAQWFVTFVWKHKRDPDNVCIPYLTAIGDLLGTGLLACAFIILSVFDKNV</sequence>
<dbReference type="EMBL" id="CAJNOK010000060">
    <property type="protein sequence ID" value="CAF0726278.1"/>
    <property type="molecule type" value="Genomic_DNA"/>
</dbReference>
<evidence type="ECO:0000256" key="7">
    <source>
        <dbReference type="ARBA" id="ARBA00023065"/>
    </source>
</evidence>
<accession>A0A813R0D6</accession>
<feature type="transmembrane region" description="Helical" evidence="9">
    <location>
        <begin position="152"/>
        <end position="169"/>
    </location>
</feature>
<proteinExistence type="inferred from homology"/>
<organism evidence="12 15">
    <name type="scientific">Didymodactylos carnosus</name>
    <dbReference type="NCBI Taxonomy" id="1234261"/>
    <lineage>
        <taxon>Eukaryota</taxon>
        <taxon>Metazoa</taxon>
        <taxon>Spiralia</taxon>
        <taxon>Gnathifera</taxon>
        <taxon>Rotifera</taxon>
        <taxon>Eurotatoria</taxon>
        <taxon>Bdelloidea</taxon>
        <taxon>Philodinida</taxon>
        <taxon>Philodinidae</taxon>
        <taxon>Didymodactylos</taxon>
    </lineage>
</organism>
<feature type="transmembrane region" description="Helical" evidence="9">
    <location>
        <begin position="337"/>
        <end position="357"/>
    </location>
</feature>
<dbReference type="FunFam" id="1.10.357.20:FF:000001">
    <property type="entry name" value="Solute carrier family 41 member 2"/>
    <property type="match status" value="1"/>
</dbReference>
<keyword evidence="4 9" id="KW-0812">Transmembrane</keyword>
<feature type="transmembrane region" description="Helical" evidence="9">
    <location>
        <begin position="305"/>
        <end position="325"/>
    </location>
</feature>
<dbReference type="Proteomes" id="UP000663829">
    <property type="component" value="Unassembled WGS sequence"/>
</dbReference>
<reference evidence="12" key="1">
    <citation type="submission" date="2021-02" db="EMBL/GenBank/DDBJ databases">
        <authorList>
            <person name="Nowell W R."/>
        </authorList>
    </citation>
    <scope>NUCLEOTIDE SEQUENCE</scope>
</reference>
<feature type="transmembrane region" description="Helical" evidence="9">
    <location>
        <begin position="205"/>
        <end position="224"/>
    </location>
</feature>
<keyword evidence="3" id="KW-0813">Transport</keyword>
<keyword evidence="7" id="KW-0406">Ion transport</keyword>
<evidence type="ECO:0000313" key="13">
    <source>
        <dbReference type="EMBL" id="CAF3499812.1"/>
    </source>
</evidence>
<dbReference type="EMBL" id="CAJOBA010000060">
    <property type="protein sequence ID" value="CAF3499812.1"/>
    <property type="molecule type" value="Genomic_DNA"/>
</dbReference>
<dbReference type="AlphaFoldDB" id="A0A813R0D6"/>
<dbReference type="GO" id="GO:0008324">
    <property type="term" value="F:monoatomic cation transmembrane transporter activity"/>
    <property type="evidence" value="ECO:0007669"/>
    <property type="project" value="InterPro"/>
</dbReference>
<dbReference type="Proteomes" id="UP000681722">
    <property type="component" value="Unassembled WGS sequence"/>
</dbReference>
<dbReference type="Gene3D" id="1.10.357.20">
    <property type="entry name" value="SLC41 divalent cation transporters, integral membrane domain"/>
    <property type="match status" value="2"/>
</dbReference>
<feature type="transmembrane region" description="Helical" evidence="9">
    <location>
        <begin position="236"/>
        <end position="261"/>
    </location>
</feature>
<evidence type="ECO:0000313" key="12">
    <source>
        <dbReference type="EMBL" id="CAF0774646.1"/>
    </source>
</evidence>
<dbReference type="PANTHER" id="PTHR16228:SF7">
    <property type="entry name" value="SLC41A_MGTE INTEGRAL MEMBRANE DOMAIN-CONTAINING PROTEIN"/>
    <property type="match status" value="1"/>
</dbReference>
<dbReference type="SUPFAM" id="SSF161093">
    <property type="entry name" value="MgtE membrane domain-like"/>
    <property type="match status" value="2"/>
</dbReference>
<dbReference type="EMBL" id="CAJNOQ010000224">
    <property type="protein sequence ID" value="CAF0774646.1"/>
    <property type="molecule type" value="Genomic_DNA"/>
</dbReference>
<comment type="caution">
    <text evidence="12">The sequence shown here is derived from an EMBL/GenBank/DDBJ whole genome shotgun (WGS) entry which is preliminary data.</text>
</comment>
<dbReference type="Proteomes" id="UP000682733">
    <property type="component" value="Unassembled WGS sequence"/>
</dbReference>
<evidence type="ECO:0000313" key="15">
    <source>
        <dbReference type="Proteomes" id="UP000663829"/>
    </source>
</evidence>
<gene>
    <name evidence="12" type="ORF">GPM918_LOCUS2124</name>
    <name evidence="11" type="ORF">OVA965_LOCUS453</name>
    <name evidence="14" type="ORF">SRO942_LOCUS2124</name>
    <name evidence="13" type="ORF">TMI583_LOCUS453</name>
</gene>
<feature type="transmembrane region" description="Helical" evidence="9">
    <location>
        <begin position="499"/>
        <end position="522"/>
    </location>
</feature>
<feature type="domain" description="SLC41A/MgtE integral membrane" evidence="10">
    <location>
        <begin position="159"/>
        <end position="291"/>
    </location>
</feature>
<dbReference type="EMBL" id="CAJOBC010000224">
    <property type="protein sequence ID" value="CAF3557122.1"/>
    <property type="molecule type" value="Genomic_DNA"/>
</dbReference>
<keyword evidence="5" id="KW-0460">Magnesium</keyword>
<evidence type="ECO:0000259" key="10">
    <source>
        <dbReference type="Pfam" id="PF01769"/>
    </source>
</evidence>
<dbReference type="GO" id="GO:0005886">
    <property type="term" value="C:plasma membrane"/>
    <property type="evidence" value="ECO:0007669"/>
    <property type="project" value="TreeGrafter"/>
</dbReference>
<dbReference type="Pfam" id="PF01769">
    <property type="entry name" value="MgtE"/>
    <property type="match status" value="2"/>
</dbReference>
<evidence type="ECO:0000313" key="11">
    <source>
        <dbReference type="EMBL" id="CAF0726278.1"/>
    </source>
</evidence>
<feature type="domain" description="SLC41A/MgtE integral membrane" evidence="10">
    <location>
        <begin position="371"/>
        <end position="513"/>
    </location>
</feature>